<name>A0A7K4NQ36_9ARCH</name>
<reference evidence="1 2" key="1">
    <citation type="journal article" date="2019" name="Environ. Microbiol.">
        <title>Genomics insights into ecotype formation of ammonia-oxidizing archaea in the deep ocean.</title>
        <authorList>
            <person name="Wang Y."/>
            <person name="Huang J.M."/>
            <person name="Cui G.J."/>
            <person name="Nunoura T."/>
            <person name="Takaki Y."/>
            <person name="Li W.L."/>
            <person name="Li J."/>
            <person name="Gao Z.M."/>
            <person name="Takai K."/>
            <person name="Zhang A.Q."/>
            <person name="Stepanauskas R."/>
        </authorList>
    </citation>
    <scope>NUCLEOTIDE SEQUENCE [LARGE SCALE GENOMIC DNA]</scope>
    <source>
        <strain evidence="1 2">F20</strain>
    </source>
</reference>
<evidence type="ECO:0000313" key="1">
    <source>
        <dbReference type="EMBL" id="NWK05166.1"/>
    </source>
</evidence>
<dbReference type="Proteomes" id="UP000526196">
    <property type="component" value="Unassembled WGS sequence"/>
</dbReference>
<evidence type="ECO:0000313" key="2">
    <source>
        <dbReference type="Proteomes" id="UP000526196"/>
    </source>
</evidence>
<dbReference type="AlphaFoldDB" id="A0A7K4NQ36"/>
<protein>
    <submittedName>
        <fullName evidence="1">Uncharacterized protein</fullName>
    </submittedName>
</protein>
<accession>A0A7K4NQ36</accession>
<gene>
    <name evidence="1" type="ORF">HX833_03630</name>
</gene>
<proteinExistence type="predicted"/>
<comment type="caution">
    <text evidence="1">The sequence shown here is derived from an EMBL/GenBank/DDBJ whole genome shotgun (WGS) entry which is preliminary data.</text>
</comment>
<sequence length="54" mass="6228">MNSEKCVLCDDEIDQAYSPMKEWGIDGHLCGKCYSKKLSEFYPGDHERVNLSEK</sequence>
<dbReference type="EMBL" id="JACASX010000004">
    <property type="protein sequence ID" value="NWK05166.1"/>
    <property type="molecule type" value="Genomic_DNA"/>
</dbReference>
<organism evidence="1 2">
    <name type="scientific">Marine Group I thaumarchaeote</name>
    <dbReference type="NCBI Taxonomy" id="2511932"/>
    <lineage>
        <taxon>Archaea</taxon>
        <taxon>Nitrososphaerota</taxon>
        <taxon>Marine Group I</taxon>
    </lineage>
</organism>